<comment type="caution">
    <text evidence="2">The sequence shown here is derived from an EMBL/GenBank/DDBJ whole genome shotgun (WGS) entry which is preliminary data.</text>
</comment>
<accession>A0A8H4RMR7</accession>
<dbReference type="AlphaFoldDB" id="A0A8H4RMR7"/>
<evidence type="ECO:0000313" key="3">
    <source>
        <dbReference type="Proteomes" id="UP000566819"/>
    </source>
</evidence>
<reference evidence="2 3" key="1">
    <citation type="submission" date="2020-03" db="EMBL/GenBank/DDBJ databases">
        <title>Draft Genome Sequence of Cudoniella acicularis.</title>
        <authorList>
            <person name="Buettner E."/>
            <person name="Kellner H."/>
        </authorList>
    </citation>
    <scope>NUCLEOTIDE SEQUENCE [LARGE SCALE GENOMIC DNA]</scope>
    <source>
        <strain evidence="2 3">DSM 108380</strain>
    </source>
</reference>
<dbReference type="InterPro" id="IPR010730">
    <property type="entry name" value="HET"/>
</dbReference>
<dbReference type="EMBL" id="JAAMPI010000312">
    <property type="protein sequence ID" value="KAF4632839.1"/>
    <property type="molecule type" value="Genomic_DNA"/>
</dbReference>
<dbReference type="Pfam" id="PF06985">
    <property type="entry name" value="HET"/>
    <property type="match status" value="1"/>
</dbReference>
<organism evidence="2 3">
    <name type="scientific">Cudoniella acicularis</name>
    <dbReference type="NCBI Taxonomy" id="354080"/>
    <lineage>
        <taxon>Eukaryota</taxon>
        <taxon>Fungi</taxon>
        <taxon>Dikarya</taxon>
        <taxon>Ascomycota</taxon>
        <taxon>Pezizomycotina</taxon>
        <taxon>Leotiomycetes</taxon>
        <taxon>Helotiales</taxon>
        <taxon>Tricladiaceae</taxon>
        <taxon>Cudoniella</taxon>
    </lineage>
</organism>
<evidence type="ECO:0000259" key="1">
    <source>
        <dbReference type="Pfam" id="PF06985"/>
    </source>
</evidence>
<proteinExistence type="predicted"/>
<protein>
    <recommendedName>
        <fullName evidence="1">Heterokaryon incompatibility domain-containing protein</fullName>
    </recommendedName>
</protein>
<name>A0A8H4RMR7_9HELO</name>
<dbReference type="Proteomes" id="UP000566819">
    <property type="component" value="Unassembled WGS sequence"/>
</dbReference>
<dbReference type="PANTHER" id="PTHR33112:SF16">
    <property type="entry name" value="HETEROKARYON INCOMPATIBILITY DOMAIN-CONTAINING PROTEIN"/>
    <property type="match status" value="1"/>
</dbReference>
<dbReference type="OrthoDB" id="5125733at2759"/>
<feature type="domain" description="Heterokaryon incompatibility" evidence="1">
    <location>
        <begin position="131"/>
        <end position="253"/>
    </location>
</feature>
<sequence>MYCYSSWSPRLSRLRLKEQSRHDLLTTGCGSLALDQNSTYYSDYPSDILVIKYLSIGRDIWARKALEIYSDPDDRAEKLLRCLPYQYSLASQYNIKEAKRRLGECITRHPDCSYAIYSILPRRVLDVQASEGIDFWSLYKTIQDAIKGTQKLGFRFLWVDALCIIQDSPEDTARETGGVGEIYKNATLTIAAGNSPNAQAGFLAEKPWVKPYKLLFLLPNGSMGKVIVLPYRNFPLCHHKIRSPLSSRGWAFQGYILATRVLFFGCGDIWWKCQRTTLEPLYSTHSWPPTDNLPNFDKHPELFGKGKTEPQVGPPKPLQISERTWHPSEKRVIWAEIIKSYSCRELGDIRVHLPALAGVAARLAALWKDKHLAGLWESFLLQQLSWYKTRPDDLSPNQTYLAPSWSWASVYRTVIMGEPIDFPAV</sequence>
<gene>
    <name evidence="2" type="ORF">G7Y89_g5284</name>
</gene>
<evidence type="ECO:0000313" key="2">
    <source>
        <dbReference type="EMBL" id="KAF4632839.1"/>
    </source>
</evidence>
<keyword evidence="3" id="KW-1185">Reference proteome</keyword>
<dbReference type="PANTHER" id="PTHR33112">
    <property type="entry name" value="DOMAIN PROTEIN, PUTATIVE-RELATED"/>
    <property type="match status" value="1"/>
</dbReference>